<keyword evidence="2" id="KW-1185">Reference proteome</keyword>
<dbReference type="Proteomes" id="UP000316304">
    <property type="component" value="Unassembled WGS sequence"/>
</dbReference>
<name>A0A5C6CIT2_9BACT</name>
<reference evidence="1 2" key="1">
    <citation type="submission" date="2019-02" db="EMBL/GenBank/DDBJ databases">
        <title>Deep-cultivation of Planctomycetes and their phenomic and genomic characterization uncovers novel biology.</title>
        <authorList>
            <person name="Wiegand S."/>
            <person name="Jogler M."/>
            <person name="Boedeker C."/>
            <person name="Pinto D."/>
            <person name="Vollmers J."/>
            <person name="Rivas-Marin E."/>
            <person name="Kohn T."/>
            <person name="Peeters S.H."/>
            <person name="Heuer A."/>
            <person name="Rast P."/>
            <person name="Oberbeckmann S."/>
            <person name="Bunk B."/>
            <person name="Jeske O."/>
            <person name="Meyerdierks A."/>
            <person name="Storesund J.E."/>
            <person name="Kallscheuer N."/>
            <person name="Luecker S."/>
            <person name="Lage O.M."/>
            <person name="Pohl T."/>
            <person name="Merkel B.J."/>
            <person name="Hornburger P."/>
            <person name="Mueller R.-W."/>
            <person name="Bruemmer F."/>
            <person name="Labrenz M."/>
            <person name="Spormann A.M."/>
            <person name="Op Den Camp H."/>
            <person name="Overmann J."/>
            <person name="Amann R."/>
            <person name="Jetten M.S.M."/>
            <person name="Mascher T."/>
            <person name="Medema M.H."/>
            <person name="Devos D.P."/>
            <person name="Kaster A.-K."/>
            <person name="Ovreas L."/>
            <person name="Rohde M."/>
            <person name="Galperin M.Y."/>
            <person name="Jogler C."/>
        </authorList>
    </citation>
    <scope>NUCLEOTIDE SEQUENCE [LARGE SCALE GENOMIC DNA]</scope>
    <source>
        <strain evidence="1 2">Pla52o</strain>
    </source>
</reference>
<comment type="caution">
    <text evidence="1">The sequence shown here is derived from an EMBL/GenBank/DDBJ whole genome shotgun (WGS) entry which is preliminary data.</text>
</comment>
<accession>A0A5C6CIT2</accession>
<sequence length="41" mass="4291">MVTGSSCVACPISTRLSSSLIFPSPRPPPPLSLNFFLGLLS</sequence>
<dbReference type="EMBL" id="SJPT01000003">
    <property type="protein sequence ID" value="TWU24035.1"/>
    <property type="molecule type" value="Genomic_DNA"/>
</dbReference>
<proteinExistence type="predicted"/>
<gene>
    <name evidence="1" type="ORF">Pla52o_19580</name>
</gene>
<evidence type="ECO:0000313" key="2">
    <source>
        <dbReference type="Proteomes" id="UP000316304"/>
    </source>
</evidence>
<dbReference type="AlphaFoldDB" id="A0A5C6CIT2"/>
<evidence type="ECO:0000313" key="1">
    <source>
        <dbReference type="EMBL" id="TWU24035.1"/>
    </source>
</evidence>
<protein>
    <submittedName>
        <fullName evidence="1">Uncharacterized protein</fullName>
    </submittedName>
</protein>
<organism evidence="1 2">
    <name type="scientific">Novipirellula galeiformis</name>
    <dbReference type="NCBI Taxonomy" id="2528004"/>
    <lineage>
        <taxon>Bacteria</taxon>
        <taxon>Pseudomonadati</taxon>
        <taxon>Planctomycetota</taxon>
        <taxon>Planctomycetia</taxon>
        <taxon>Pirellulales</taxon>
        <taxon>Pirellulaceae</taxon>
        <taxon>Novipirellula</taxon>
    </lineage>
</organism>